<sequence length="225" mass="24920">MNALAPVADTAVLMIDMQNMYLEQDKRDRFGWPPIFRFDEVVAACAELLEEARSQGLPIIYTRQVQRADGADMTPSMRKLRASVPAAEEELVDTRPDGWASEILDAVAPQPGDIVLEKLRWDAFFRTELDVILRNLGVRRLLVAGLQTNVCVETTSRSAMMMGFEVAVPDDAVSTDGEALHVAALDAMRVLYVEVAPWRELLAPGAAWDRAFTTPSYGRVMPVAP</sequence>
<dbReference type="CDD" id="cd00431">
    <property type="entry name" value="cysteine_hydrolases"/>
    <property type="match status" value="1"/>
</dbReference>
<keyword evidence="4" id="KW-1185">Reference proteome</keyword>
<dbReference type="Proteomes" id="UP000288603">
    <property type="component" value="Unassembled WGS sequence"/>
</dbReference>
<organism evidence="3 4">
    <name type="scientific">Labedella populi</name>
    <dbReference type="NCBI Taxonomy" id="2498850"/>
    <lineage>
        <taxon>Bacteria</taxon>
        <taxon>Bacillati</taxon>
        <taxon>Actinomycetota</taxon>
        <taxon>Actinomycetes</taxon>
        <taxon>Micrococcales</taxon>
        <taxon>Microbacteriaceae</taxon>
        <taxon>Labedella</taxon>
    </lineage>
</organism>
<keyword evidence="1 3" id="KW-0378">Hydrolase</keyword>
<dbReference type="InterPro" id="IPR050272">
    <property type="entry name" value="Isochorismatase-like_hydrls"/>
</dbReference>
<dbReference type="PANTHER" id="PTHR43540">
    <property type="entry name" value="PEROXYUREIDOACRYLATE/UREIDOACRYLATE AMIDOHYDROLASE-RELATED"/>
    <property type="match status" value="1"/>
</dbReference>
<dbReference type="Gene3D" id="3.40.50.850">
    <property type="entry name" value="Isochorismatase-like"/>
    <property type="match status" value="1"/>
</dbReference>
<accession>A0A3S3ZEM8</accession>
<dbReference type="InterPro" id="IPR000868">
    <property type="entry name" value="Isochorismatase-like_dom"/>
</dbReference>
<comment type="caution">
    <text evidence="3">The sequence shown here is derived from an EMBL/GenBank/DDBJ whole genome shotgun (WGS) entry which is preliminary data.</text>
</comment>
<dbReference type="RefSeq" id="WP_128500278.1">
    <property type="nucleotide sequence ID" value="NZ_RZNC01000009.1"/>
</dbReference>
<gene>
    <name evidence="3" type="ORF">ELQ92_15810</name>
</gene>
<evidence type="ECO:0000256" key="1">
    <source>
        <dbReference type="ARBA" id="ARBA00022801"/>
    </source>
</evidence>
<evidence type="ECO:0000313" key="4">
    <source>
        <dbReference type="Proteomes" id="UP000288603"/>
    </source>
</evidence>
<dbReference type="GO" id="GO:0016787">
    <property type="term" value="F:hydrolase activity"/>
    <property type="evidence" value="ECO:0007669"/>
    <property type="project" value="UniProtKB-KW"/>
</dbReference>
<name>A0A3S3ZEM8_9MICO</name>
<dbReference type="EMBL" id="RZNC01000009">
    <property type="protein sequence ID" value="RWZ55085.1"/>
    <property type="molecule type" value="Genomic_DNA"/>
</dbReference>
<evidence type="ECO:0000259" key="2">
    <source>
        <dbReference type="Pfam" id="PF00857"/>
    </source>
</evidence>
<dbReference type="SUPFAM" id="SSF52499">
    <property type="entry name" value="Isochorismatase-like hydrolases"/>
    <property type="match status" value="1"/>
</dbReference>
<protein>
    <submittedName>
        <fullName evidence="3">Cysteine hydrolase</fullName>
    </submittedName>
</protein>
<dbReference type="AlphaFoldDB" id="A0A3S3ZEM8"/>
<dbReference type="PANTHER" id="PTHR43540:SF6">
    <property type="entry name" value="ISOCHORISMATASE-LIKE DOMAIN-CONTAINING PROTEIN"/>
    <property type="match status" value="1"/>
</dbReference>
<dbReference type="OrthoDB" id="9794942at2"/>
<evidence type="ECO:0000313" key="3">
    <source>
        <dbReference type="EMBL" id="RWZ55085.1"/>
    </source>
</evidence>
<dbReference type="InterPro" id="IPR036380">
    <property type="entry name" value="Isochorismatase-like_sf"/>
</dbReference>
<reference evidence="3 4" key="1">
    <citation type="submission" date="2018-12" db="EMBL/GenBank/DDBJ databases">
        <authorList>
            <person name="Li F."/>
        </authorList>
    </citation>
    <scope>NUCLEOTIDE SEQUENCE [LARGE SCALE GENOMIC DNA]</scope>
    <source>
        <strain evidence="3 4">8H24J-4-2</strain>
    </source>
</reference>
<dbReference type="Pfam" id="PF00857">
    <property type="entry name" value="Isochorismatase"/>
    <property type="match status" value="1"/>
</dbReference>
<proteinExistence type="predicted"/>
<feature type="domain" description="Isochorismatase-like" evidence="2">
    <location>
        <begin position="10"/>
        <end position="197"/>
    </location>
</feature>